<dbReference type="Proteomes" id="UP001500454">
    <property type="component" value="Unassembled WGS sequence"/>
</dbReference>
<evidence type="ECO:0000313" key="1">
    <source>
        <dbReference type="EMBL" id="GAA4380933.1"/>
    </source>
</evidence>
<accession>A0ABP8IYT8</accession>
<keyword evidence="2" id="KW-1185">Reference proteome</keyword>
<evidence type="ECO:0000313" key="2">
    <source>
        <dbReference type="Proteomes" id="UP001500454"/>
    </source>
</evidence>
<sequence>MPEISELTYQVVAYTEVPNFDTDICVDWAFDMVFLGFDTPTLLVLAGLDKPTNYFQTIEYLKAALRELKIKQKFGDEAVISYSSFFIAQIAKEQNIKENLKQVYNFCQAKNYEGLIYDFYLLYWAWGDLDYGQEMQHHWDGATNDNIEAIVVDTAEQWLKANAEQYAQHQL</sequence>
<name>A0ABP8IYT8_9BACT</name>
<evidence type="ECO:0008006" key="3">
    <source>
        <dbReference type="Google" id="ProtNLM"/>
    </source>
</evidence>
<dbReference type="RefSeq" id="WP_345223778.1">
    <property type="nucleotide sequence ID" value="NZ_BAABHA010000004.1"/>
</dbReference>
<organism evidence="1 2">
    <name type="scientific">Hymenobacter koreensis</name>
    <dbReference type="NCBI Taxonomy" id="1084523"/>
    <lineage>
        <taxon>Bacteria</taxon>
        <taxon>Pseudomonadati</taxon>
        <taxon>Bacteroidota</taxon>
        <taxon>Cytophagia</taxon>
        <taxon>Cytophagales</taxon>
        <taxon>Hymenobacteraceae</taxon>
        <taxon>Hymenobacter</taxon>
    </lineage>
</organism>
<reference evidence="2" key="1">
    <citation type="journal article" date="2019" name="Int. J. Syst. Evol. Microbiol.">
        <title>The Global Catalogue of Microorganisms (GCM) 10K type strain sequencing project: providing services to taxonomists for standard genome sequencing and annotation.</title>
        <authorList>
            <consortium name="The Broad Institute Genomics Platform"/>
            <consortium name="The Broad Institute Genome Sequencing Center for Infectious Disease"/>
            <person name="Wu L."/>
            <person name="Ma J."/>
        </authorList>
    </citation>
    <scope>NUCLEOTIDE SEQUENCE [LARGE SCALE GENOMIC DNA]</scope>
    <source>
        <strain evidence="2">JCM 17924</strain>
    </source>
</reference>
<gene>
    <name evidence="1" type="ORF">GCM10023186_19940</name>
</gene>
<proteinExistence type="predicted"/>
<comment type="caution">
    <text evidence="1">The sequence shown here is derived from an EMBL/GenBank/DDBJ whole genome shotgun (WGS) entry which is preliminary data.</text>
</comment>
<protein>
    <recommendedName>
        <fullName evidence="3">DUF1266 domain-containing protein</fullName>
    </recommendedName>
</protein>
<dbReference type="EMBL" id="BAABHA010000004">
    <property type="protein sequence ID" value="GAA4380933.1"/>
    <property type="molecule type" value="Genomic_DNA"/>
</dbReference>